<comment type="domain">
    <text evidence="7">A pair of annexin repeats may form one binding site for calcium and phospholipid.</text>
</comment>
<dbReference type="Proteomes" id="UP001497623">
    <property type="component" value="Unassembled WGS sequence"/>
</dbReference>
<dbReference type="GO" id="GO:0032509">
    <property type="term" value="P:endosome transport via multivesicular body sorting pathway"/>
    <property type="evidence" value="ECO:0007669"/>
    <property type="project" value="TreeGrafter"/>
</dbReference>
<dbReference type="GO" id="GO:0005544">
    <property type="term" value="F:calcium-dependent phospholipid binding"/>
    <property type="evidence" value="ECO:0007669"/>
    <property type="project" value="UniProtKB-KW"/>
</dbReference>
<dbReference type="InterPro" id="IPR037104">
    <property type="entry name" value="Annexin_sf"/>
</dbReference>
<comment type="caution">
    <text evidence="9">The sequence shown here is derived from an EMBL/GenBank/DDBJ whole genome shotgun (WGS) entry which is preliminary data.</text>
</comment>
<keyword evidence="4 7" id="KW-0106">Calcium</keyword>
<keyword evidence="10" id="KW-1185">Reference proteome</keyword>
<evidence type="ECO:0000256" key="4">
    <source>
        <dbReference type="ARBA" id="ARBA00022837"/>
    </source>
</evidence>
<dbReference type="InterPro" id="IPR018502">
    <property type="entry name" value="Annexin_repeat"/>
</dbReference>
<dbReference type="Gene3D" id="1.10.220.10">
    <property type="entry name" value="Annexin"/>
    <property type="match status" value="4"/>
</dbReference>
<dbReference type="GO" id="GO:0005634">
    <property type="term" value="C:nucleus"/>
    <property type="evidence" value="ECO:0007669"/>
    <property type="project" value="TreeGrafter"/>
</dbReference>
<dbReference type="SMART" id="SM00335">
    <property type="entry name" value="ANX"/>
    <property type="match status" value="4"/>
</dbReference>
<accession>A0AAV2PYD1</accession>
<dbReference type="GO" id="GO:0005886">
    <property type="term" value="C:plasma membrane"/>
    <property type="evidence" value="ECO:0007669"/>
    <property type="project" value="TreeGrafter"/>
</dbReference>
<dbReference type="FunFam" id="1.10.220.10:FF:000003">
    <property type="entry name" value="Annexin"/>
    <property type="match status" value="1"/>
</dbReference>
<dbReference type="FunFam" id="1.10.220.10:FF:000005">
    <property type="entry name" value="Annexin"/>
    <property type="match status" value="1"/>
</dbReference>
<dbReference type="FunFam" id="1.10.220.10:FF:000001">
    <property type="entry name" value="Annexin"/>
    <property type="match status" value="1"/>
</dbReference>
<comment type="similarity">
    <text evidence="1 7">Belongs to the annexin family.</text>
</comment>
<dbReference type="GO" id="GO:0012506">
    <property type="term" value="C:vesicle membrane"/>
    <property type="evidence" value="ECO:0007669"/>
    <property type="project" value="TreeGrafter"/>
</dbReference>
<evidence type="ECO:0000256" key="6">
    <source>
        <dbReference type="ARBA" id="ARBA00023302"/>
    </source>
</evidence>
<dbReference type="PANTHER" id="PTHR10502">
    <property type="entry name" value="ANNEXIN"/>
    <property type="match status" value="1"/>
</dbReference>
<keyword evidence="3 7" id="KW-0677">Repeat</keyword>
<dbReference type="AlphaFoldDB" id="A0AAV2PYD1"/>
<proteinExistence type="inferred from homology"/>
<evidence type="ECO:0000256" key="1">
    <source>
        <dbReference type="ARBA" id="ARBA00007831"/>
    </source>
</evidence>
<keyword evidence="2" id="KW-0597">Phosphoprotein</keyword>
<keyword evidence="5 7" id="KW-0041">Annexin</keyword>
<feature type="region of interest" description="Disordered" evidence="8">
    <location>
        <begin position="1"/>
        <end position="31"/>
    </location>
</feature>
<dbReference type="GO" id="GO:0005509">
    <property type="term" value="F:calcium ion binding"/>
    <property type="evidence" value="ECO:0007669"/>
    <property type="project" value="InterPro"/>
</dbReference>
<evidence type="ECO:0000256" key="5">
    <source>
        <dbReference type="ARBA" id="ARBA00023216"/>
    </source>
</evidence>
<dbReference type="Pfam" id="PF00191">
    <property type="entry name" value="Annexin"/>
    <property type="match status" value="4"/>
</dbReference>
<evidence type="ECO:0000256" key="2">
    <source>
        <dbReference type="ARBA" id="ARBA00022553"/>
    </source>
</evidence>
<evidence type="ECO:0000313" key="10">
    <source>
        <dbReference type="Proteomes" id="UP001497623"/>
    </source>
</evidence>
<reference evidence="9 10" key="1">
    <citation type="submission" date="2024-05" db="EMBL/GenBank/DDBJ databases">
        <authorList>
            <person name="Wallberg A."/>
        </authorList>
    </citation>
    <scope>NUCLEOTIDE SEQUENCE [LARGE SCALE GENOMIC DNA]</scope>
</reference>
<dbReference type="PRINTS" id="PR00196">
    <property type="entry name" value="ANNEXIN"/>
</dbReference>
<dbReference type="FunFam" id="1.10.220.10:FF:000002">
    <property type="entry name" value="Annexin"/>
    <property type="match status" value="1"/>
</dbReference>
<organism evidence="9 10">
    <name type="scientific">Meganyctiphanes norvegica</name>
    <name type="common">Northern krill</name>
    <name type="synonym">Thysanopoda norvegica</name>
    <dbReference type="NCBI Taxonomy" id="48144"/>
    <lineage>
        <taxon>Eukaryota</taxon>
        <taxon>Metazoa</taxon>
        <taxon>Ecdysozoa</taxon>
        <taxon>Arthropoda</taxon>
        <taxon>Crustacea</taxon>
        <taxon>Multicrustacea</taxon>
        <taxon>Malacostraca</taxon>
        <taxon>Eumalacostraca</taxon>
        <taxon>Eucarida</taxon>
        <taxon>Euphausiacea</taxon>
        <taxon>Euphausiidae</taxon>
        <taxon>Meganyctiphanes</taxon>
    </lineage>
</organism>
<gene>
    <name evidence="9" type="ORF">MNOR_LOCUS5723</name>
</gene>
<dbReference type="GO" id="GO:0005737">
    <property type="term" value="C:cytoplasm"/>
    <property type="evidence" value="ECO:0007669"/>
    <property type="project" value="TreeGrafter"/>
</dbReference>
<dbReference type="PANTHER" id="PTHR10502:SF233">
    <property type="entry name" value="ANNEXIN B9"/>
    <property type="match status" value="1"/>
</dbReference>
<evidence type="ECO:0000256" key="8">
    <source>
        <dbReference type="SAM" id="MobiDB-lite"/>
    </source>
</evidence>
<dbReference type="EMBL" id="CAXKWB010002259">
    <property type="protein sequence ID" value="CAL4066476.1"/>
    <property type="molecule type" value="Genomic_DNA"/>
</dbReference>
<keyword evidence="6 7" id="KW-0111">Calcium/phospholipid-binding</keyword>
<dbReference type="PROSITE" id="PS51897">
    <property type="entry name" value="ANNEXIN_2"/>
    <property type="match status" value="4"/>
</dbReference>
<dbReference type="InterPro" id="IPR018252">
    <property type="entry name" value="Annexin_repeat_CS"/>
</dbReference>
<evidence type="ECO:0000256" key="7">
    <source>
        <dbReference type="RuleBase" id="RU003540"/>
    </source>
</evidence>
<sequence>MADQPQPGMPGPQIHGAVPPPGMFPGGMYPQDGMVPGAIPPPGMFGPPTVGGVPVMPGHYQGGYPMNVTGIYAYPQIPTMMNSDDKPTLHKFEPFDASGDAATLRKAMKGMGTDEDAIIGLLTKRTSDQRAKILKKYNTVYNDRDCIKDIGDELHGKLERAVIALMTPLPLYLAQELHHAMDGPGTKERTLIEILCSLNNQWIFAIKNAYYKEYEKHLVDDIKDDTSGEFRKLLISMCDGKRDEKNNDPALASNIAQQLHTAGEGKFGTDESEFRRVMTSYSYPLLKAVFEEYKNIEGKEISDAIDSELSGEFKEGVMAIYEIVMNRPAFFARELHDCMSGLGTRDGTLIRLVLVRSEIDMQNIKEEYLKLYDKTLVDKIKGDTSGDYEKLFLAMVEG</sequence>
<evidence type="ECO:0000256" key="3">
    <source>
        <dbReference type="ARBA" id="ARBA00022737"/>
    </source>
</evidence>
<evidence type="ECO:0000313" key="9">
    <source>
        <dbReference type="EMBL" id="CAL4066476.1"/>
    </source>
</evidence>
<dbReference type="InterPro" id="IPR001464">
    <property type="entry name" value="Annexin"/>
</dbReference>
<protein>
    <recommendedName>
        <fullName evidence="7">Annexin</fullName>
    </recommendedName>
</protein>
<dbReference type="GO" id="GO:0001786">
    <property type="term" value="F:phosphatidylserine binding"/>
    <property type="evidence" value="ECO:0007669"/>
    <property type="project" value="TreeGrafter"/>
</dbReference>
<dbReference type="SUPFAM" id="SSF47874">
    <property type="entry name" value="Annexin"/>
    <property type="match status" value="1"/>
</dbReference>
<name>A0AAV2PYD1_MEGNR</name>
<dbReference type="PROSITE" id="PS00223">
    <property type="entry name" value="ANNEXIN_1"/>
    <property type="match status" value="1"/>
</dbReference>